<protein>
    <recommendedName>
        <fullName evidence="5">Lipoprotein</fullName>
    </recommendedName>
</protein>
<feature type="signal peptide" evidence="1">
    <location>
        <begin position="1"/>
        <end position="21"/>
    </location>
</feature>
<evidence type="ECO:0000256" key="1">
    <source>
        <dbReference type="SAM" id="SignalP"/>
    </source>
</evidence>
<feature type="chain" id="PRO_5008614441" description="Lipoprotein" evidence="1">
    <location>
        <begin position="22"/>
        <end position="106"/>
    </location>
</feature>
<organism evidence="2 4">
    <name type="scientific">Providencia rettgeri</name>
    <dbReference type="NCBI Taxonomy" id="587"/>
    <lineage>
        <taxon>Bacteria</taxon>
        <taxon>Pseudomonadati</taxon>
        <taxon>Pseudomonadota</taxon>
        <taxon>Gammaproteobacteria</taxon>
        <taxon>Enterobacterales</taxon>
        <taxon>Morganellaceae</taxon>
        <taxon>Providencia</taxon>
    </lineage>
</organism>
<evidence type="ECO:0008006" key="5">
    <source>
        <dbReference type="Google" id="ProtNLM"/>
    </source>
</evidence>
<accession>A0A1B8SWU8</accession>
<dbReference type="OrthoDB" id="6461661at2"/>
<dbReference type="Proteomes" id="UP000682358">
    <property type="component" value="Chromosome"/>
</dbReference>
<dbReference type="EMBL" id="JARVQW010000001">
    <property type="protein sequence ID" value="MDH2303952.1"/>
    <property type="molecule type" value="Genomic_DNA"/>
</dbReference>
<reference evidence="2" key="2">
    <citation type="submission" date="2023-04" db="EMBL/GenBank/DDBJ databases">
        <authorList>
            <person name="Li W."/>
        </authorList>
    </citation>
    <scope>NUCLEOTIDE SEQUENCE</scope>
    <source>
        <strain evidence="2">QITACRE101</strain>
    </source>
</reference>
<dbReference type="Proteomes" id="UP001162044">
    <property type="component" value="Unassembled WGS sequence"/>
</dbReference>
<reference evidence="2" key="3">
    <citation type="submission" date="2023-10" db="EMBL/GenBank/DDBJ databases">
        <title>Analysis of Resistance Genes of Carbapenem-resistant Providencia rettgeri.</title>
        <authorList>
            <person name="Liu M."/>
        </authorList>
    </citation>
    <scope>NUCLEOTIDE SEQUENCE</scope>
    <source>
        <strain evidence="2">QITACRE101</strain>
    </source>
</reference>
<reference evidence="3" key="1">
    <citation type="submission" date="2021-06" db="EMBL/GenBank/DDBJ databases">
        <title>Emergence of genetically related NDM-1-producing Providencia rettgeri strains in Argentina.</title>
        <authorList>
            <person name="Pasteran F."/>
            <person name="Meo A."/>
            <person name="Gomez S."/>
            <person name="Derdoy L."/>
            <person name="Albronoz E."/>
            <person name="Faccone D."/>
            <person name="Guerriero L."/>
            <person name="Archuby D."/>
            <person name="Tarzia A."/>
            <person name="Lopez M."/>
            <person name="Corso A."/>
        </authorList>
    </citation>
    <scope>NUCLEOTIDE SEQUENCE</scope>
    <source>
        <strain evidence="3">PreM15628</strain>
    </source>
</reference>
<sequence>MKKLALILGMAGAMVVLSACSDEKSEIAEYKENFVNTCVVASGNPQGETANAVSAICGCAYDKTIEKYGLAEFKRMDAELEKSGTAEPEFQKTMIEFVQQCSTNAR</sequence>
<dbReference type="GeneID" id="93673629"/>
<dbReference type="RefSeq" id="WP_004910043.1">
    <property type="nucleotide sequence ID" value="NZ_ABEXOC020000007.1"/>
</dbReference>
<evidence type="ECO:0000313" key="3">
    <source>
        <dbReference type="EMBL" id="QWQ19342.1"/>
    </source>
</evidence>
<dbReference type="EMBL" id="CP076405">
    <property type="protein sequence ID" value="QWQ19342.1"/>
    <property type="molecule type" value="Genomic_DNA"/>
</dbReference>
<dbReference type="AlphaFoldDB" id="A0A1B8SWU8"/>
<name>A0A1B8SWU8_PRORE</name>
<dbReference type="OMA" id="ICACAYD"/>
<dbReference type="PROSITE" id="PS51257">
    <property type="entry name" value="PROKAR_LIPOPROTEIN"/>
    <property type="match status" value="1"/>
</dbReference>
<gene>
    <name evidence="3" type="ORF">KOF27_11890</name>
    <name evidence="2" type="ORF">QDQ51_00770</name>
</gene>
<evidence type="ECO:0000313" key="2">
    <source>
        <dbReference type="EMBL" id="MDH2303952.1"/>
    </source>
</evidence>
<proteinExistence type="predicted"/>
<keyword evidence="1" id="KW-0732">Signal</keyword>
<evidence type="ECO:0000313" key="4">
    <source>
        <dbReference type="Proteomes" id="UP001162044"/>
    </source>
</evidence>